<dbReference type="EMBL" id="WJEC01000045">
    <property type="protein sequence ID" value="KAF7486308.1"/>
    <property type="molecule type" value="Genomic_DNA"/>
</dbReference>
<dbReference type="Gene3D" id="3.30.200.20">
    <property type="entry name" value="Phosphorylase Kinase, domain 1"/>
    <property type="match status" value="1"/>
</dbReference>
<keyword evidence="7 14" id="KW-0547">Nucleotide-binding</keyword>
<proteinExistence type="inferred from homology"/>
<evidence type="ECO:0000256" key="3">
    <source>
        <dbReference type="ARBA" id="ARBA00011903"/>
    </source>
</evidence>
<comment type="catalytic activity">
    <reaction evidence="12">
        <text>L-tyrosyl-[protein] + ATP = O-phospho-L-tyrosyl-[protein] + ADP + H(+)</text>
        <dbReference type="Rhea" id="RHEA:10596"/>
        <dbReference type="Rhea" id="RHEA-COMP:10136"/>
        <dbReference type="Rhea" id="RHEA-COMP:20101"/>
        <dbReference type="ChEBI" id="CHEBI:15378"/>
        <dbReference type="ChEBI" id="CHEBI:30616"/>
        <dbReference type="ChEBI" id="CHEBI:46858"/>
        <dbReference type="ChEBI" id="CHEBI:61978"/>
        <dbReference type="ChEBI" id="CHEBI:456216"/>
        <dbReference type="EC" id="2.7.10.2"/>
    </reaction>
</comment>
<keyword evidence="18" id="KW-1185">Reference proteome</keyword>
<evidence type="ECO:0000256" key="5">
    <source>
        <dbReference type="ARBA" id="ARBA00022490"/>
    </source>
</evidence>
<protein>
    <recommendedName>
        <fullName evidence="3">non-specific protein-tyrosine kinase</fullName>
        <ecNumber evidence="3">2.7.10.2</ecNumber>
    </recommendedName>
</protein>
<dbReference type="InterPro" id="IPR001245">
    <property type="entry name" value="Ser-Thr/Tyr_kinase_cat_dom"/>
</dbReference>
<organism evidence="17 18">
    <name type="scientific">Marmota monax</name>
    <name type="common">Woodchuck</name>
    <dbReference type="NCBI Taxonomy" id="9995"/>
    <lineage>
        <taxon>Eukaryota</taxon>
        <taxon>Metazoa</taxon>
        <taxon>Chordata</taxon>
        <taxon>Craniata</taxon>
        <taxon>Vertebrata</taxon>
        <taxon>Euteleostomi</taxon>
        <taxon>Mammalia</taxon>
        <taxon>Eutheria</taxon>
        <taxon>Euarchontoglires</taxon>
        <taxon>Glires</taxon>
        <taxon>Rodentia</taxon>
        <taxon>Sciuromorpha</taxon>
        <taxon>Sciuridae</taxon>
        <taxon>Xerinae</taxon>
        <taxon>Marmotini</taxon>
        <taxon>Marmota</taxon>
    </lineage>
</organism>
<dbReference type="SUPFAM" id="SSF56112">
    <property type="entry name" value="Protein kinase-like (PK-like)"/>
    <property type="match status" value="1"/>
</dbReference>
<dbReference type="InterPro" id="IPR011009">
    <property type="entry name" value="Kinase-like_dom_sf"/>
</dbReference>
<keyword evidence="4" id="KW-1003">Cell membrane</keyword>
<evidence type="ECO:0000256" key="10">
    <source>
        <dbReference type="ARBA" id="ARBA00023136"/>
    </source>
</evidence>
<evidence type="ECO:0000256" key="1">
    <source>
        <dbReference type="ARBA" id="ARBA00004202"/>
    </source>
</evidence>
<feature type="binding site" evidence="14">
    <location>
        <position position="128"/>
    </location>
    <ligand>
        <name>ATP</name>
        <dbReference type="ChEBI" id="CHEBI:30616"/>
    </ligand>
</feature>
<evidence type="ECO:0000256" key="2">
    <source>
        <dbReference type="ARBA" id="ARBA00004496"/>
    </source>
</evidence>
<dbReference type="GO" id="GO:0005524">
    <property type="term" value="F:ATP binding"/>
    <property type="evidence" value="ECO:0007669"/>
    <property type="project" value="UniProtKB-UniRule"/>
</dbReference>
<evidence type="ECO:0000256" key="11">
    <source>
        <dbReference type="ARBA" id="ARBA00023137"/>
    </source>
</evidence>
<reference evidence="17 18" key="1">
    <citation type="submission" date="2019-04" db="EMBL/GenBank/DDBJ databases">
        <authorList>
            <person name="Alioto T."/>
            <person name="Alioto T."/>
        </authorList>
    </citation>
    <scope>NUCLEOTIDE SEQUENCE [LARGE SCALE GENOMIC DNA]</scope>
</reference>
<dbReference type="InterPro" id="IPR017441">
    <property type="entry name" value="Protein_kinase_ATP_BS"/>
</dbReference>
<dbReference type="InterPro" id="IPR050198">
    <property type="entry name" value="Non-receptor_tyrosine_kinases"/>
</dbReference>
<evidence type="ECO:0000259" key="15">
    <source>
        <dbReference type="PROSITE" id="PS50011"/>
    </source>
</evidence>
<gene>
    <name evidence="16" type="ORF">GHT09_001727</name>
    <name evidence="17" type="ORF">MONAX_5E033873</name>
</gene>
<dbReference type="PANTHER" id="PTHR24418">
    <property type="entry name" value="TYROSINE-PROTEIN KINASE"/>
    <property type="match status" value="1"/>
</dbReference>
<keyword evidence="10" id="KW-0472">Membrane</keyword>
<sequence>MLRGDRRWGEVSLWSSDRPSIHPGLCVPGSNLPSPLLSPDGEKQNSLPQIPTLNLEARRSHLSESCSIESDIYAEIPNETLRWPGGPQYSIAHKDVVLNRILGEGFFGEVYEGVYTNHKGEKINVAVKTCKKDCTLDNKEKFMSEAVIMKNLNHPHIVKLIGIFEEEPTWIIMELYSYGERKGSVSGCQKLWLHAGVLTAPPFPQLGHYLERNKNSMKVPTLVL</sequence>
<feature type="domain" description="Protein kinase" evidence="15">
    <location>
        <begin position="96"/>
        <end position="224"/>
    </location>
</feature>
<keyword evidence="9 14" id="KW-0067">ATP-binding</keyword>
<evidence type="ECO:0000256" key="14">
    <source>
        <dbReference type="PROSITE-ProRule" id="PRU10141"/>
    </source>
</evidence>
<dbReference type="EMBL" id="CABDUW010000476">
    <property type="protein sequence ID" value="VTJ69737.1"/>
    <property type="molecule type" value="Genomic_DNA"/>
</dbReference>
<evidence type="ECO:0000256" key="4">
    <source>
        <dbReference type="ARBA" id="ARBA00022475"/>
    </source>
</evidence>
<keyword evidence="5" id="KW-0963">Cytoplasm</keyword>
<dbReference type="InterPro" id="IPR000719">
    <property type="entry name" value="Prot_kinase_dom"/>
</dbReference>
<dbReference type="Proteomes" id="UP000662637">
    <property type="component" value="Unassembled WGS sequence"/>
</dbReference>
<evidence type="ECO:0000256" key="12">
    <source>
        <dbReference type="ARBA" id="ARBA00051245"/>
    </source>
</evidence>
<evidence type="ECO:0000313" key="16">
    <source>
        <dbReference type="EMBL" id="KAF7486308.1"/>
    </source>
</evidence>
<evidence type="ECO:0000313" key="17">
    <source>
        <dbReference type="EMBL" id="VTJ69737.1"/>
    </source>
</evidence>
<dbReference type="GO" id="GO:0004715">
    <property type="term" value="F:non-membrane spanning protein tyrosine kinase activity"/>
    <property type="evidence" value="ECO:0007669"/>
    <property type="project" value="UniProtKB-EC"/>
</dbReference>
<keyword evidence="11" id="KW-0829">Tyrosine-protein kinase</keyword>
<dbReference type="FunFam" id="3.30.200.20:FF:000194">
    <property type="entry name" value="protein-tyrosine kinase 2-beta isoform X1"/>
    <property type="match status" value="1"/>
</dbReference>
<dbReference type="InterPro" id="IPR020635">
    <property type="entry name" value="Tyr_kinase_cat_dom"/>
</dbReference>
<dbReference type="PROSITE" id="PS00107">
    <property type="entry name" value="PROTEIN_KINASE_ATP"/>
    <property type="match status" value="1"/>
</dbReference>
<name>A0A5E4BJK0_MARMO</name>
<accession>A0A5E4BJK0</accession>
<dbReference type="GO" id="GO:0005886">
    <property type="term" value="C:plasma membrane"/>
    <property type="evidence" value="ECO:0007669"/>
    <property type="project" value="UniProtKB-SubCell"/>
</dbReference>
<evidence type="ECO:0000313" key="18">
    <source>
        <dbReference type="Proteomes" id="UP000335636"/>
    </source>
</evidence>
<dbReference type="PROSITE" id="PS50011">
    <property type="entry name" value="PROTEIN_KINASE_DOM"/>
    <property type="match status" value="1"/>
</dbReference>
<evidence type="ECO:0000256" key="8">
    <source>
        <dbReference type="ARBA" id="ARBA00022777"/>
    </source>
</evidence>
<dbReference type="EC" id="2.7.10.2" evidence="3"/>
<reference evidence="16" key="2">
    <citation type="submission" date="2020-08" db="EMBL/GenBank/DDBJ databases">
        <authorList>
            <person name="Shumante A."/>
            <person name="Zimin A.V."/>
            <person name="Puiu D."/>
            <person name="Salzberg S.L."/>
        </authorList>
    </citation>
    <scope>NUCLEOTIDE SEQUENCE</scope>
    <source>
        <strain evidence="16">WC2-LM</strain>
        <tissue evidence="16">Liver</tissue>
    </source>
</reference>
<keyword evidence="6" id="KW-0808">Transferase</keyword>
<dbReference type="SMART" id="SM00219">
    <property type="entry name" value="TyrKc"/>
    <property type="match status" value="1"/>
</dbReference>
<comment type="subcellular location">
    <subcellularLocation>
        <location evidence="1">Cell membrane</location>
        <topology evidence="1">Peripheral membrane protein</topology>
    </subcellularLocation>
    <subcellularLocation>
        <location evidence="2">Cytoplasm</location>
    </subcellularLocation>
</comment>
<evidence type="ECO:0000256" key="7">
    <source>
        <dbReference type="ARBA" id="ARBA00022741"/>
    </source>
</evidence>
<evidence type="ECO:0000256" key="9">
    <source>
        <dbReference type="ARBA" id="ARBA00022840"/>
    </source>
</evidence>
<dbReference type="AlphaFoldDB" id="A0A5E4BJK0"/>
<dbReference type="Pfam" id="PF07714">
    <property type="entry name" value="PK_Tyr_Ser-Thr"/>
    <property type="match status" value="1"/>
</dbReference>
<dbReference type="Proteomes" id="UP000335636">
    <property type="component" value="Unassembled WGS sequence"/>
</dbReference>
<dbReference type="GO" id="GO:0005737">
    <property type="term" value="C:cytoplasm"/>
    <property type="evidence" value="ECO:0007669"/>
    <property type="project" value="UniProtKB-SubCell"/>
</dbReference>
<comment type="similarity">
    <text evidence="13">Belongs to the protein kinase superfamily. Tyr protein kinase family. Fes/fps subfamily.</text>
</comment>
<keyword evidence="8" id="KW-0418">Kinase</keyword>
<evidence type="ECO:0000256" key="6">
    <source>
        <dbReference type="ARBA" id="ARBA00022679"/>
    </source>
</evidence>
<evidence type="ECO:0000256" key="13">
    <source>
        <dbReference type="ARBA" id="ARBA00061333"/>
    </source>
</evidence>